<feature type="transmembrane region" description="Helical" evidence="1">
    <location>
        <begin position="65"/>
        <end position="90"/>
    </location>
</feature>
<dbReference type="Proteomes" id="UP000077726">
    <property type="component" value="Unassembled WGS sequence"/>
</dbReference>
<feature type="transmembrane region" description="Helical" evidence="1">
    <location>
        <begin position="142"/>
        <end position="162"/>
    </location>
</feature>
<comment type="caution">
    <text evidence="2">The sequence shown here is derived from an EMBL/GenBank/DDBJ whole genome shotgun (WGS) entry which is preliminary data.</text>
</comment>
<evidence type="ECO:0000313" key="2">
    <source>
        <dbReference type="EMBL" id="OAM43359.1"/>
    </source>
</evidence>
<evidence type="ECO:0000313" key="3">
    <source>
        <dbReference type="Proteomes" id="UP000077726"/>
    </source>
</evidence>
<keyword evidence="3" id="KW-1185">Reference proteome</keyword>
<accession>A0A1B6VYU7</accession>
<keyword evidence="1" id="KW-0472">Membrane</keyword>
<evidence type="ECO:0000256" key="1">
    <source>
        <dbReference type="SAM" id="Phobius"/>
    </source>
</evidence>
<proteinExistence type="predicted"/>
<reference evidence="3" key="1">
    <citation type="submission" date="2016-05" db="EMBL/GenBank/DDBJ databases">
        <title>Draft genome of Corynebacterium afermentans subsp. afermentans LCDC 88199T.</title>
        <authorList>
            <person name="Bernier A.-M."/>
            <person name="Bernard K."/>
        </authorList>
    </citation>
    <scope>NUCLEOTIDE SEQUENCE [LARGE SCALE GENOMIC DNA]</scope>
    <source>
        <strain evidence="3">NML130454</strain>
    </source>
</reference>
<keyword evidence="1" id="KW-1133">Transmembrane helix</keyword>
<feature type="transmembrane region" description="Helical" evidence="1">
    <location>
        <begin position="111"/>
        <end position="130"/>
    </location>
</feature>
<dbReference type="OrthoDB" id="187787at2"/>
<dbReference type="EMBL" id="LXSQ01000014">
    <property type="protein sequence ID" value="OAM43359.1"/>
    <property type="molecule type" value="Genomic_DNA"/>
</dbReference>
<dbReference type="AlphaFoldDB" id="A0A1B6VYU7"/>
<protein>
    <submittedName>
        <fullName evidence="2">Uncharacterized protein</fullName>
    </submittedName>
</protein>
<organism evidence="2 3">
    <name type="scientific">Eikenella halliae</name>
    <dbReference type="NCBI Taxonomy" id="1795832"/>
    <lineage>
        <taxon>Bacteria</taxon>
        <taxon>Pseudomonadati</taxon>
        <taxon>Pseudomonadota</taxon>
        <taxon>Betaproteobacteria</taxon>
        <taxon>Neisseriales</taxon>
        <taxon>Neisseriaceae</taxon>
        <taxon>Eikenella</taxon>
    </lineage>
</organism>
<dbReference type="RefSeq" id="WP_064089609.1">
    <property type="nucleotide sequence ID" value="NZ_LXSQ01000014.1"/>
</dbReference>
<keyword evidence="1" id="KW-0812">Transmembrane</keyword>
<gene>
    <name evidence="2" type="ORF">A7Q00_05500</name>
</gene>
<dbReference type="STRING" id="1795832.A7Q00_05500"/>
<sequence>MNQNFNPYQAPQSQEYLPQSTSECWREGKRVFLPAGTDLPCRCIHCGEEAAPPRRQRKLYWHHPALYLLIFTAFIGLPGLLVYLIVALIVRKKITVTAARCPTHRKQMRQIYIGIFILLLITLFLPYFASTENGMVDSSLMSLLYIGLVLIWLVLIILASVFRLRAVRINEEYSILKGFGRGFLNTLPEEYKLDSRR</sequence>
<name>A0A1B6VYU7_9NEIS</name>